<feature type="region of interest" description="Disordered" evidence="8">
    <location>
        <begin position="431"/>
        <end position="461"/>
    </location>
</feature>
<comment type="subcellular location">
    <subcellularLocation>
        <location evidence="2">Membrane</location>
    </subcellularLocation>
    <subcellularLocation>
        <location evidence="1">Mitochondrion</location>
    </subcellularLocation>
</comment>
<sequence>DEEAKATTWPTAESVILQRISSTGIHPSLSHLKTGKEIVVVNDSKAESKAETEASSTSSSSPGDGSSGSVQSVSGIINSVRESRAASQKKQRSREDVDSETRQTSVESADSKTSEVDTTGRRDAKRISEEEDDEEPLPYFWFNTHDLVDRLSSSGYTREQATVIMTLVKHKVHHSMERVGDSMLTKSDLENDAYLFRAALQELRTETQMIRKNDQSLLESQAAAISRDIDSLAQKINDEVANLRSDIEIELNNHKHDTNHEMKSLDMELHELASKYQVVMGEMKTDIEAVKLESIRRGLVTAVLTTLFLTALIWTPELLQRLREGGTGKKKDADGQNDADSHRAPGDSAASLGATGSIIDAVLAQNGRRGVVRGESGMPIGPTGTSQAAKLYPLAYPTSDGAIMLSKDDVDDNGYAGSSGQRYRDHSHLNIQYDPPSDQGDYAAGARPTRGFSRSISGSDSQDDYDDWFDSFFYAPSRNSDKEQPSDHAGSASLMDSDPKVDATFLDKPEKGSSGTKVPEPVAHIPLTFTYSNDSNSESSTDSAS</sequence>
<feature type="compositionally biased region" description="Basic and acidic residues" evidence="8">
    <location>
        <begin position="109"/>
        <end position="128"/>
    </location>
</feature>
<evidence type="ECO:0000256" key="7">
    <source>
        <dbReference type="ARBA" id="ARBA00023136"/>
    </source>
</evidence>
<dbReference type="PANTHER" id="PTHR14360:SF12">
    <property type="entry name" value="MOZ PROTEIN REPRESENTS A CHROMATIN-ASSOCIATED ACETYLTRANSFERASE"/>
    <property type="match status" value="1"/>
</dbReference>
<protein>
    <recommendedName>
        <fullName evidence="11">DUF1640-domain-containing protein</fullName>
    </recommendedName>
</protein>
<dbReference type="PANTHER" id="PTHR14360">
    <property type="entry name" value="PROTEIN FMP32, MITOCHONDRIAL"/>
    <property type="match status" value="1"/>
</dbReference>
<evidence type="ECO:0000256" key="5">
    <source>
        <dbReference type="ARBA" id="ARBA00023054"/>
    </source>
</evidence>
<evidence type="ECO:0000256" key="1">
    <source>
        <dbReference type="ARBA" id="ARBA00004173"/>
    </source>
</evidence>
<dbReference type="InterPro" id="IPR024461">
    <property type="entry name" value="CCDC90-like"/>
</dbReference>
<evidence type="ECO:0000256" key="6">
    <source>
        <dbReference type="ARBA" id="ARBA00023128"/>
    </source>
</evidence>
<dbReference type="GO" id="GO:0005739">
    <property type="term" value="C:mitochondrion"/>
    <property type="evidence" value="ECO:0007669"/>
    <property type="project" value="UniProtKB-SubCell"/>
</dbReference>
<dbReference type="Gene3D" id="1.20.5.340">
    <property type="match status" value="1"/>
</dbReference>
<keyword evidence="10" id="KW-1185">Reference proteome</keyword>
<feature type="compositionally biased region" description="Low complexity" evidence="8">
    <location>
        <begin position="532"/>
        <end position="545"/>
    </location>
</feature>
<keyword evidence="3" id="KW-0812">Transmembrane</keyword>
<evidence type="ECO:0000256" key="3">
    <source>
        <dbReference type="ARBA" id="ARBA00022692"/>
    </source>
</evidence>
<feature type="compositionally biased region" description="Low complexity" evidence="8">
    <location>
        <begin position="53"/>
        <end position="74"/>
    </location>
</feature>
<evidence type="ECO:0000256" key="2">
    <source>
        <dbReference type="ARBA" id="ARBA00004370"/>
    </source>
</evidence>
<name>A0A9W7XXG5_9FUNG</name>
<gene>
    <name evidence="9" type="ORF">LPJ53_005486</name>
</gene>
<dbReference type="AlphaFoldDB" id="A0A9W7XXG5"/>
<accession>A0A9W7XXG5</accession>
<evidence type="ECO:0000313" key="10">
    <source>
        <dbReference type="Proteomes" id="UP001149813"/>
    </source>
</evidence>
<feature type="region of interest" description="Disordered" evidence="8">
    <location>
        <begin position="325"/>
        <end position="352"/>
    </location>
</feature>
<dbReference type="Pfam" id="PF07798">
    <property type="entry name" value="CCDC90-like"/>
    <property type="match status" value="1"/>
</dbReference>
<evidence type="ECO:0000256" key="8">
    <source>
        <dbReference type="SAM" id="MobiDB-lite"/>
    </source>
</evidence>
<comment type="caution">
    <text evidence="9">The sequence shown here is derived from an EMBL/GenBank/DDBJ whole genome shotgun (WGS) entry which is preliminary data.</text>
</comment>
<feature type="compositionally biased region" description="Basic and acidic residues" evidence="8">
    <location>
        <begin position="497"/>
        <end position="511"/>
    </location>
</feature>
<feature type="region of interest" description="Disordered" evidence="8">
    <location>
        <begin position="44"/>
        <end position="134"/>
    </location>
</feature>
<keyword evidence="5" id="KW-0175">Coiled coil</keyword>
<keyword evidence="4" id="KW-1133">Transmembrane helix</keyword>
<keyword evidence="7" id="KW-0472">Membrane</keyword>
<organism evidence="9 10">
    <name type="scientific">Coemansia erecta</name>
    <dbReference type="NCBI Taxonomy" id="147472"/>
    <lineage>
        <taxon>Eukaryota</taxon>
        <taxon>Fungi</taxon>
        <taxon>Fungi incertae sedis</taxon>
        <taxon>Zoopagomycota</taxon>
        <taxon>Kickxellomycotina</taxon>
        <taxon>Kickxellomycetes</taxon>
        <taxon>Kickxellales</taxon>
        <taxon>Kickxellaceae</taxon>
        <taxon>Coemansia</taxon>
    </lineage>
</organism>
<feature type="compositionally biased region" description="Basic and acidic residues" evidence="8">
    <location>
        <begin position="325"/>
        <end position="345"/>
    </location>
</feature>
<dbReference type="GO" id="GO:0016020">
    <property type="term" value="C:membrane"/>
    <property type="evidence" value="ECO:0007669"/>
    <property type="project" value="UniProtKB-SubCell"/>
</dbReference>
<reference evidence="9" key="1">
    <citation type="submission" date="2022-07" db="EMBL/GenBank/DDBJ databases">
        <title>Phylogenomic reconstructions and comparative analyses of Kickxellomycotina fungi.</title>
        <authorList>
            <person name="Reynolds N.K."/>
            <person name="Stajich J.E."/>
            <person name="Barry K."/>
            <person name="Grigoriev I.V."/>
            <person name="Crous P."/>
            <person name="Smith M.E."/>
        </authorList>
    </citation>
    <scope>NUCLEOTIDE SEQUENCE</scope>
    <source>
        <strain evidence="9">NBRC 32514</strain>
    </source>
</reference>
<evidence type="ECO:0000256" key="4">
    <source>
        <dbReference type="ARBA" id="ARBA00022989"/>
    </source>
</evidence>
<evidence type="ECO:0000313" key="9">
    <source>
        <dbReference type="EMBL" id="KAJ1719805.1"/>
    </source>
</evidence>
<evidence type="ECO:0008006" key="11">
    <source>
        <dbReference type="Google" id="ProtNLM"/>
    </source>
</evidence>
<feature type="non-terminal residue" evidence="9">
    <location>
        <position position="1"/>
    </location>
</feature>
<dbReference type="EMBL" id="JANBOJ010000337">
    <property type="protein sequence ID" value="KAJ1719805.1"/>
    <property type="molecule type" value="Genomic_DNA"/>
</dbReference>
<keyword evidence="6" id="KW-0496">Mitochondrion</keyword>
<feature type="region of interest" description="Disordered" evidence="8">
    <location>
        <begin position="476"/>
        <end position="545"/>
    </location>
</feature>
<dbReference type="OrthoDB" id="1552at2759"/>
<dbReference type="Proteomes" id="UP001149813">
    <property type="component" value="Unassembled WGS sequence"/>
</dbReference>
<proteinExistence type="predicted"/>